<feature type="region of interest" description="Disordered" evidence="1">
    <location>
        <begin position="84"/>
        <end position="106"/>
    </location>
</feature>
<dbReference type="RefSeq" id="WP_119573519.1">
    <property type="nucleotide sequence ID" value="NZ_QXEC01000003.1"/>
</dbReference>
<organism evidence="3 4">
    <name type="scientific">Micromonospora radicis</name>
    <dbReference type="NCBI Taxonomy" id="1894971"/>
    <lineage>
        <taxon>Bacteria</taxon>
        <taxon>Bacillati</taxon>
        <taxon>Actinomycetota</taxon>
        <taxon>Actinomycetes</taxon>
        <taxon>Micromonosporales</taxon>
        <taxon>Micromonosporaceae</taxon>
        <taxon>Micromonospora</taxon>
    </lineage>
</organism>
<dbReference type="Gene3D" id="3.20.20.140">
    <property type="entry name" value="Metal-dependent hydrolases"/>
    <property type="match status" value="1"/>
</dbReference>
<evidence type="ECO:0000313" key="3">
    <source>
        <dbReference type="EMBL" id="RIV40225.1"/>
    </source>
</evidence>
<keyword evidence="4" id="KW-1185">Reference proteome</keyword>
<sequence length="106" mass="10906">MVADATTARRLVDAGVRVVGVQAAVTLRVAGGAIVHPDEALTVEAALAAYTRTAAEALGVADQAGVPRGGAAADLVELCRPPSRRYGGYLPSRTPPYRRNGRALTP</sequence>
<dbReference type="InterPro" id="IPR013108">
    <property type="entry name" value="Amidohydro_3"/>
</dbReference>
<dbReference type="GO" id="GO:0016810">
    <property type="term" value="F:hydrolase activity, acting on carbon-nitrogen (but not peptide) bonds"/>
    <property type="evidence" value="ECO:0007669"/>
    <property type="project" value="InterPro"/>
</dbReference>
<dbReference type="Gene3D" id="2.30.40.10">
    <property type="entry name" value="Urease, subunit C, domain 1"/>
    <property type="match status" value="1"/>
</dbReference>
<feature type="domain" description="Amidohydrolase 3" evidence="2">
    <location>
        <begin position="19"/>
        <end position="78"/>
    </location>
</feature>
<dbReference type="Proteomes" id="UP000283832">
    <property type="component" value="Unassembled WGS sequence"/>
</dbReference>
<dbReference type="EMBL" id="QXEC01000003">
    <property type="protein sequence ID" value="RIV40225.1"/>
    <property type="molecule type" value="Genomic_DNA"/>
</dbReference>
<dbReference type="Pfam" id="PF07969">
    <property type="entry name" value="Amidohydro_3"/>
    <property type="match status" value="1"/>
</dbReference>
<comment type="caution">
    <text evidence="3">The sequence shown here is derived from an EMBL/GenBank/DDBJ whole genome shotgun (WGS) entry which is preliminary data.</text>
</comment>
<name>A0A418MZK6_9ACTN</name>
<dbReference type="InterPro" id="IPR011059">
    <property type="entry name" value="Metal-dep_hydrolase_composite"/>
</dbReference>
<accession>A0A418MZK6</accession>
<evidence type="ECO:0000256" key="1">
    <source>
        <dbReference type="SAM" id="MobiDB-lite"/>
    </source>
</evidence>
<protein>
    <recommendedName>
        <fullName evidence="2">Amidohydrolase 3 domain-containing protein</fullName>
    </recommendedName>
</protein>
<evidence type="ECO:0000259" key="2">
    <source>
        <dbReference type="Pfam" id="PF07969"/>
    </source>
</evidence>
<reference evidence="3 4" key="1">
    <citation type="submission" date="2018-08" db="EMBL/GenBank/DDBJ databases">
        <title>Jishengella sp. nov., isolated from a root of Azadirachta indica A. Juss. var. siamensis Valenton.</title>
        <authorList>
            <person name="Kuncharoen N."/>
            <person name="Tanasupawat S."/>
            <person name="Kudo T."/>
            <person name="Ohkuma M."/>
        </authorList>
    </citation>
    <scope>NUCLEOTIDE SEQUENCE [LARGE SCALE GENOMIC DNA]</scope>
    <source>
        <strain evidence="3 4">AZ1-13</strain>
    </source>
</reference>
<dbReference type="AlphaFoldDB" id="A0A418MZK6"/>
<proteinExistence type="predicted"/>
<evidence type="ECO:0000313" key="4">
    <source>
        <dbReference type="Proteomes" id="UP000283832"/>
    </source>
</evidence>
<gene>
    <name evidence="3" type="ORF">D2L64_05040</name>
</gene>